<evidence type="ECO:0000256" key="1">
    <source>
        <dbReference type="ARBA" id="ARBA00004167"/>
    </source>
</evidence>
<dbReference type="Proteomes" id="UP001044222">
    <property type="component" value="Unassembled WGS sequence"/>
</dbReference>
<dbReference type="InterPro" id="IPR013783">
    <property type="entry name" value="Ig-like_fold"/>
</dbReference>
<sequence length="361" mass="40254">MNNKIFEMFVILDDIAMGLLLLLHAVVVWMNNKIFEMFVILDDIAMGLLLLLHAVVVWMNNKIFEMFVILDDIAMGLLLLLHAVVGNYIIPTASQGPKFTKSLLTEFRSETHDLGSGVDLICTNKTWNEMIHTIWKLNTERSQCTIASGFGVQDYDSCNDGKLLNNTKSGGSYLHIPFFSKADEGLYHCEAVYRDGSYSAEIKLSAEVPVSPQISTRLDIFRNGKREVVCSAIGGKPAASISWRNKWNSSATQSSTKNSDGSFTMESRLILPDHVPADNLSCIITHPSWTEGHTELIQALNHEESTASFSLQYSVLSVCSVMLMSGFLAACFILRTSVRKKRNKVWRPIYAMSTVEPRGPS</sequence>
<evidence type="ECO:0000256" key="3">
    <source>
        <dbReference type="ARBA" id="ARBA00022692"/>
    </source>
</evidence>
<dbReference type="InterPro" id="IPR007110">
    <property type="entry name" value="Ig-like_dom"/>
</dbReference>
<dbReference type="Pfam" id="PF22705">
    <property type="entry name" value="C2-set_3"/>
    <property type="match status" value="1"/>
</dbReference>
<dbReference type="SUPFAM" id="SSF48726">
    <property type="entry name" value="Immunoglobulin"/>
    <property type="match status" value="2"/>
</dbReference>
<comment type="subcellular location">
    <subcellularLocation>
        <location evidence="1">Membrane</location>
        <topology evidence="1">Single-pass membrane protein</topology>
    </subcellularLocation>
</comment>
<evidence type="ECO:0000256" key="6">
    <source>
        <dbReference type="ARBA" id="ARBA00023157"/>
    </source>
</evidence>
<keyword evidence="8" id="KW-0393">Immunoglobulin domain</keyword>
<evidence type="ECO:0000256" key="4">
    <source>
        <dbReference type="ARBA" id="ARBA00022989"/>
    </source>
</evidence>
<evidence type="ECO:0000256" key="7">
    <source>
        <dbReference type="ARBA" id="ARBA00023180"/>
    </source>
</evidence>
<comment type="similarity">
    <text evidence="2">Belongs to the CD200R family.</text>
</comment>
<dbReference type="InterPro" id="IPR036179">
    <property type="entry name" value="Ig-like_dom_sf"/>
</dbReference>
<feature type="transmembrane region" description="Helical" evidence="9">
    <location>
        <begin position="12"/>
        <end position="31"/>
    </location>
</feature>
<comment type="caution">
    <text evidence="11">The sequence shown here is derived from an EMBL/GenBank/DDBJ whole genome shotgun (WGS) entry which is preliminary data.</text>
</comment>
<dbReference type="EMBL" id="JAFIRN010000003">
    <property type="protein sequence ID" value="KAG5852911.1"/>
    <property type="molecule type" value="Genomic_DNA"/>
</dbReference>
<feature type="transmembrane region" description="Helical" evidence="9">
    <location>
        <begin position="66"/>
        <end position="90"/>
    </location>
</feature>
<evidence type="ECO:0000256" key="9">
    <source>
        <dbReference type="SAM" id="Phobius"/>
    </source>
</evidence>
<feature type="domain" description="Ig-like" evidence="10">
    <location>
        <begin position="212"/>
        <end position="301"/>
    </location>
</feature>
<keyword evidence="6" id="KW-1015">Disulfide bond</keyword>
<dbReference type="GO" id="GO:0150077">
    <property type="term" value="P:regulation of neuroinflammatory response"/>
    <property type="evidence" value="ECO:0007669"/>
    <property type="project" value="InterPro"/>
</dbReference>
<evidence type="ECO:0000256" key="5">
    <source>
        <dbReference type="ARBA" id="ARBA00023136"/>
    </source>
</evidence>
<name>A0A9D3S5Q5_ANGAN</name>
<gene>
    <name evidence="11" type="ORF">ANANG_G00067550</name>
</gene>
<organism evidence="11 12">
    <name type="scientific">Anguilla anguilla</name>
    <name type="common">European freshwater eel</name>
    <name type="synonym">Muraena anguilla</name>
    <dbReference type="NCBI Taxonomy" id="7936"/>
    <lineage>
        <taxon>Eukaryota</taxon>
        <taxon>Metazoa</taxon>
        <taxon>Chordata</taxon>
        <taxon>Craniata</taxon>
        <taxon>Vertebrata</taxon>
        <taxon>Euteleostomi</taxon>
        <taxon>Actinopterygii</taxon>
        <taxon>Neopterygii</taxon>
        <taxon>Teleostei</taxon>
        <taxon>Anguilliformes</taxon>
        <taxon>Anguillidae</taxon>
        <taxon>Anguilla</taxon>
    </lineage>
</organism>
<dbReference type="PROSITE" id="PS50835">
    <property type="entry name" value="IG_LIKE"/>
    <property type="match status" value="2"/>
</dbReference>
<dbReference type="Gene3D" id="2.60.40.10">
    <property type="entry name" value="Immunoglobulins"/>
    <property type="match status" value="2"/>
</dbReference>
<accession>A0A9D3S5Q5</accession>
<dbReference type="GO" id="GO:0038023">
    <property type="term" value="F:signaling receptor activity"/>
    <property type="evidence" value="ECO:0007669"/>
    <property type="project" value="InterPro"/>
</dbReference>
<dbReference type="InterPro" id="IPR040012">
    <property type="entry name" value="CD200R"/>
</dbReference>
<evidence type="ECO:0000259" key="10">
    <source>
        <dbReference type="PROSITE" id="PS50835"/>
    </source>
</evidence>
<dbReference type="InterPro" id="IPR053896">
    <property type="entry name" value="BTN3A2-like_Ig-C"/>
</dbReference>
<keyword evidence="4 9" id="KW-1133">Transmembrane helix</keyword>
<dbReference type="GO" id="GO:0016020">
    <property type="term" value="C:membrane"/>
    <property type="evidence" value="ECO:0007669"/>
    <property type="project" value="UniProtKB-SubCell"/>
</dbReference>
<dbReference type="PANTHER" id="PTHR21462:SF2">
    <property type="entry name" value="CELL SURFACE GLYCOPROTEIN CD200 RECEPTOR 2"/>
    <property type="match status" value="1"/>
</dbReference>
<feature type="transmembrane region" description="Helical" evidence="9">
    <location>
        <begin position="313"/>
        <end position="334"/>
    </location>
</feature>
<feature type="transmembrane region" description="Helical" evidence="9">
    <location>
        <begin position="37"/>
        <end position="59"/>
    </location>
</feature>
<dbReference type="PANTHER" id="PTHR21462">
    <property type="entry name" value="CELL SURFACE GLYCOPROTEIN OX2 RECEPTOR PRECURSOR"/>
    <property type="match status" value="1"/>
</dbReference>
<dbReference type="AlphaFoldDB" id="A0A9D3S5Q5"/>
<evidence type="ECO:0000256" key="8">
    <source>
        <dbReference type="ARBA" id="ARBA00023319"/>
    </source>
</evidence>
<evidence type="ECO:0000313" key="11">
    <source>
        <dbReference type="EMBL" id="KAG5852911.1"/>
    </source>
</evidence>
<evidence type="ECO:0000313" key="12">
    <source>
        <dbReference type="Proteomes" id="UP001044222"/>
    </source>
</evidence>
<proteinExistence type="inferred from homology"/>
<keyword evidence="12" id="KW-1185">Reference proteome</keyword>
<reference evidence="11" key="1">
    <citation type="submission" date="2021-01" db="EMBL/GenBank/DDBJ databases">
        <title>A chromosome-scale assembly of European eel, Anguilla anguilla.</title>
        <authorList>
            <person name="Henkel C."/>
            <person name="Jong-Raadsen S.A."/>
            <person name="Dufour S."/>
            <person name="Weltzien F.-A."/>
            <person name="Palstra A.P."/>
            <person name="Pelster B."/>
            <person name="Spaink H.P."/>
            <person name="Van Den Thillart G.E."/>
            <person name="Jansen H."/>
            <person name="Zahm M."/>
            <person name="Klopp C."/>
            <person name="Cedric C."/>
            <person name="Louis A."/>
            <person name="Berthelot C."/>
            <person name="Parey E."/>
            <person name="Roest Crollius H."/>
            <person name="Montfort J."/>
            <person name="Robinson-Rechavi M."/>
            <person name="Bucao C."/>
            <person name="Bouchez O."/>
            <person name="Gislard M."/>
            <person name="Lluch J."/>
            <person name="Milhes M."/>
            <person name="Lampietro C."/>
            <person name="Lopez Roques C."/>
            <person name="Donnadieu C."/>
            <person name="Braasch I."/>
            <person name="Desvignes T."/>
            <person name="Postlethwait J."/>
            <person name="Bobe J."/>
            <person name="Guiguen Y."/>
            <person name="Dirks R."/>
        </authorList>
    </citation>
    <scope>NUCLEOTIDE SEQUENCE</scope>
    <source>
        <strain evidence="11">Tag_6206</strain>
        <tissue evidence="11">Liver</tissue>
    </source>
</reference>
<protein>
    <recommendedName>
        <fullName evidence="10">Ig-like domain-containing protein</fullName>
    </recommendedName>
</protein>
<keyword evidence="5 9" id="KW-0472">Membrane</keyword>
<evidence type="ECO:0000256" key="2">
    <source>
        <dbReference type="ARBA" id="ARBA00008215"/>
    </source>
</evidence>
<keyword evidence="7" id="KW-0325">Glycoprotein</keyword>
<dbReference type="GO" id="GO:0009986">
    <property type="term" value="C:cell surface"/>
    <property type="evidence" value="ECO:0007669"/>
    <property type="project" value="UniProtKB-ARBA"/>
</dbReference>
<feature type="domain" description="Ig-like" evidence="10">
    <location>
        <begin position="97"/>
        <end position="205"/>
    </location>
</feature>
<keyword evidence="3 9" id="KW-0812">Transmembrane</keyword>